<feature type="region of interest" description="Disordered" evidence="1">
    <location>
        <begin position="96"/>
        <end position="121"/>
    </location>
</feature>
<feature type="compositionally biased region" description="Basic and acidic residues" evidence="1">
    <location>
        <begin position="111"/>
        <end position="121"/>
    </location>
</feature>
<keyword evidence="2" id="KW-0472">Membrane</keyword>
<evidence type="ECO:0000313" key="3">
    <source>
        <dbReference type="EMBL" id="SFU53262.1"/>
    </source>
</evidence>
<name>A0A1I7GXW5_9FLAO</name>
<keyword evidence="2" id="KW-1133">Transmembrane helix</keyword>
<organism evidence="3 4">
    <name type="scientific">Pustulibacterium marinum</name>
    <dbReference type="NCBI Taxonomy" id="1224947"/>
    <lineage>
        <taxon>Bacteria</taxon>
        <taxon>Pseudomonadati</taxon>
        <taxon>Bacteroidota</taxon>
        <taxon>Flavobacteriia</taxon>
        <taxon>Flavobacteriales</taxon>
        <taxon>Flavobacteriaceae</taxon>
        <taxon>Pustulibacterium</taxon>
    </lineage>
</organism>
<reference evidence="3 4" key="1">
    <citation type="submission" date="2016-10" db="EMBL/GenBank/DDBJ databases">
        <authorList>
            <person name="de Groot N.N."/>
        </authorList>
    </citation>
    <scope>NUCLEOTIDE SEQUENCE [LARGE SCALE GENOMIC DNA]</scope>
    <source>
        <strain evidence="3 4">CGMCC 1.12333</strain>
    </source>
</reference>
<keyword evidence="2" id="KW-0812">Transmembrane</keyword>
<sequence length="239" mass="27762">MQYMYITIANVLLAQEVTEVNHASNNLIWISITVTSILITIVCFVTYMRTKKQLKNLKREFKTYRNRSHNQKQKQDHLIRENEDLKKKLETVEKHVKEEANKPQENSNTGKPKEVDTPLYPDEKPNVVEFKQISKEKIYLPSPFEELRFSVEDSKKERNETSLYVIELDSEENSGAIKILEDANFKVALNSPKKYLELVCIAENAHDIKANGIVNCKPGKVILEAQDWVVTDKIHIKYV</sequence>
<dbReference type="EMBL" id="FPBK01000006">
    <property type="protein sequence ID" value="SFU53262.1"/>
    <property type="molecule type" value="Genomic_DNA"/>
</dbReference>
<feature type="transmembrane region" description="Helical" evidence="2">
    <location>
        <begin position="27"/>
        <end position="48"/>
    </location>
</feature>
<evidence type="ECO:0000313" key="4">
    <source>
        <dbReference type="Proteomes" id="UP000199138"/>
    </source>
</evidence>
<dbReference type="AlphaFoldDB" id="A0A1I7GXW5"/>
<evidence type="ECO:0000256" key="2">
    <source>
        <dbReference type="SAM" id="Phobius"/>
    </source>
</evidence>
<evidence type="ECO:0000256" key="1">
    <source>
        <dbReference type="SAM" id="MobiDB-lite"/>
    </source>
</evidence>
<proteinExistence type="predicted"/>
<dbReference type="Proteomes" id="UP000199138">
    <property type="component" value="Unassembled WGS sequence"/>
</dbReference>
<protein>
    <submittedName>
        <fullName evidence="3">Uncharacterized protein</fullName>
    </submittedName>
</protein>
<accession>A0A1I7GXW5</accession>
<dbReference type="STRING" id="1224947.SAMN05216480_10680"/>
<keyword evidence="4" id="KW-1185">Reference proteome</keyword>
<gene>
    <name evidence="3" type="ORF">SAMN05216480_10680</name>
</gene>